<dbReference type="EMBL" id="JARJCW010000041">
    <property type="protein sequence ID" value="KAJ7206036.1"/>
    <property type="molecule type" value="Genomic_DNA"/>
</dbReference>
<sequence>MLARTFAVRRLPQLTAVRRLPQLAVSTVRFTSSFKEGSVAQSKGFKDKENAQEGEYARRRDAEKLQKLRAEIDRKKTELDQLEKEHLAELHKNGVD</sequence>
<feature type="region of interest" description="Disordered" evidence="5">
    <location>
        <begin position="37"/>
        <end position="60"/>
    </location>
</feature>
<proteinExistence type="inferred from homology"/>
<evidence type="ECO:0000256" key="4">
    <source>
        <dbReference type="RuleBase" id="RU368087"/>
    </source>
</evidence>
<gene>
    <name evidence="6" type="ORF">GGX14DRAFT_643985</name>
</gene>
<dbReference type="GO" id="GO:0042030">
    <property type="term" value="F:ATPase inhibitor activity"/>
    <property type="evidence" value="ECO:0007669"/>
    <property type="project" value="InterPro"/>
</dbReference>
<dbReference type="Pfam" id="PF04568">
    <property type="entry name" value="IATP"/>
    <property type="match status" value="1"/>
</dbReference>
<evidence type="ECO:0000256" key="1">
    <source>
        <dbReference type="ARBA" id="ARBA00004173"/>
    </source>
</evidence>
<evidence type="ECO:0000313" key="7">
    <source>
        <dbReference type="Proteomes" id="UP001219525"/>
    </source>
</evidence>
<evidence type="ECO:0000256" key="5">
    <source>
        <dbReference type="SAM" id="MobiDB-lite"/>
    </source>
</evidence>
<feature type="compositionally biased region" description="Basic and acidic residues" evidence="5">
    <location>
        <begin position="44"/>
        <end position="60"/>
    </location>
</feature>
<dbReference type="Gene3D" id="1.20.5.500">
    <property type="entry name" value="Single helix bin"/>
    <property type="match status" value="1"/>
</dbReference>
<reference evidence="6" key="1">
    <citation type="submission" date="2023-03" db="EMBL/GenBank/DDBJ databases">
        <title>Massive genome expansion in bonnet fungi (Mycena s.s.) driven by repeated elements and novel gene families across ecological guilds.</title>
        <authorList>
            <consortium name="Lawrence Berkeley National Laboratory"/>
            <person name="Harder C.B."/>
            <person name="Miyauchi S."/>
            <person name="Viragh M."/>
            <person name="Kuo A."/>
            <person name="Thoen E."/>
            <person name="Andreopoulos B."/>
            <person name="Lu D."/>
            <person name="Skrede I."/>
            <person name="Drula E."/>
            <person name="Henrissat B."/>
            <person name="Morin E."/>
            <person name="Kohler A."/>
            <person name="Barry K."/>
            <person name="LaButti K."/>
            <person name="Morin E."/>
            <person name="Salamov A."/>
            <person name="Lipzen A."/>
            <person name="Mereny Z."/>
            <person name="Hegedus B."/>
            <person name="Baldrian P."/>
            <person name="Stursova M."/>
            <person name="Weitz H."/>
            <person name="Taylor A."/>
            <person name="Grigoriev I.V."/>
            <person name="Nagy L.G."/>
            <person name="Martin F."/>
            <person name="Kauserud H."/>
        </authorList>
    </citation>
    <scope>NUCLEOTIDE SEQUENCE</scope>
    <source>
        <strain evidence="6">9144</strain>
    </source>
</reference>
<dbReference type="GO" id="GO:0005739">
    <property type="term" value="C:mitochondrion"/>
    <property type="evidence" value="ECO:0007669"/>
    <property type="project" value="UniProtKB-SubCell"/>
</dbReference>
<protein>
    <recommendedName>
        <fullName evidence="4">ATPase inhibitor, mitochondrial</fullName>
    </recommendedName>
</protein>
<evidence type="ECO:0000256" key="3">
    <source>
        <dbReference type="ARBA" id="ARBA00023128"/>
    </source>
</evidence>
<organism evidence="6 7">
    <name type="scientific">Mycena pura</name>
    <dbReference type="NCBI Taxonomy" id="153505"/>
    <lineage>
        <taxon>Eukaryota</taxon>
        <taxon>Fungi</taxon>
        <taxon>Dikarya</taxon>
        <taxon>Basidiomycota</taxon>
        <taxon>Agaricomycotina</taxon>
        <taxon>Agaricomycetes</taxon>
        <taxon>Agaricomycetidae</taxon>
        <taxon>Agaricales</taxon>
        <taxon>Marasmiineae</taxon>
        <taxon>Mycenaceae</taxon>
        <taxon>Mycena</taxon>
    </lineage>
</organism>
<dbReference type="Proteomes" id="UP001219525">
    <property type="component" value="Unassembled WGS sequence"/>
</dbReference>
<dbReference type="InterPro" id="IPR007648">
    <property type="entry name" value="ATPase_inhibitor_mt"/>
</dbReference>
<keyword evidence="7" id="KW-1185">Reference proteome</keyword>
<comment type="function">
    <text evidence="4">Inhibits the enzyme activity of ATPase.</text>
</comment>
<dbReference type="AlphaFoldDB" id="A0AAD6YES0"/>
<keyword evidence="3" id="KW-0496">Mitochondrion</keyword>
<comment type="similarity">
    <text evidence="2 4">Belongs to the ATPase inhibitor family.</text>
</comment>
<accession>A0AAD6YES0</accession>
<name>A0AAD6YES0_9AGAR</name>
<evidence type="ECO:0000256" key="2">
    <source>
        <dbReference type="ARBA" id="ARBA00010901"/>
    </source>
</evidence>
<comment type="caution">
    <text evidence="6">The sequence shown here is derived from an EMBL/GenBank/DDBJ whole genome shotgun (WGS) entry which is preliminary data.</text>
</comment>
<evidence type="ECO:0000313" key="6">
    <source>
        <dbReference type="EMBL" id="KAJ7206036.1"/>
    </source>
</evidence>
<comment type="subcellular location">
    <subcellularLocation>
        <location evidence="1">Mitochondrion</location>
    </subcellularLocation>
</comment>